<comment type="caution">
    <text evidence="1">The sequence shown here is derived from an EMBL/GenBank/DDBJ whole genome shotgun (WGS) entry which is preliminary data.</text>
</comment>
<dbReference type="Proteomes" id="UP000604825">
    <property type="component" value="Unassembled WGS sequence"/>
</dbReference>
<proteinExistence type="predicted"/>
<protein>
    <submittedName>
        <fullName evidence="1">Uncharacterized protein</fullName>
    </submittedName>
</protein>
<evidence type="ECO:0000313" key="2">
    <source>
        <dbReference type="Proteomes" id="UP000604825"/>
    </source>
</evidence>
<dbReference type="EMBL" id="CAJGYO010000014">
    <property type="protein sequence ID" value="CAD6267559.1"/>
    <property type="molecule type" value="Genomic_DNA"/>
</dbReference>
<evidence type="ECO:0000313" key="1">
    <source>
        <dbReference type="EMBL" id="CAD6267559.1"/>
    </source>
</evidence>
<gene>
    <name evidence="1" type="ORF">NCGR_LOCUS50864</name>
</gene>
<accession>A0A811RCJ7</accession>
<keyword evidence="2" id="KW-1185">Reference proteome</keyword>
<name>A0A811RCJ7_9POAL</name>
<dbReference type="AlphaFoldDB" id="A0A811RCJ7"/>
<reference evidence="1" key="1">
    <citation type="submission" date="2020-10" db="EMBL/GenBank/DDBJ databases">
        <authorList>
            <person name="Han B."/>
            <person name="Lu T."/>
            <person name="Zhao Q."/>
            <person name="Huang X."/>
            <person name="Zhao Y."/>
        </authorList>
    </citation>
    <scope>NUCLEOTIDE SEQUENCE</scope>
</reference>
<sequence length="74" mass="7935">MRSVEFDLAVTGDDVRRGVARVAAAVEGCDVGVLVNNAGASGWLCFCVAVFFRPLENARFGFGTFSLCMTQNIE</sequence>
<organism evidence="1 2">
    <name type="scientific">Miscanthus lutarioriparius</name>
    <dbReference type="NCBI Taxonomy" id="422564"/>
    <lineage>
        <taxon>Eukaryota</taxon>
        <taxon>Viridiplantae</taxon>
        <taxon>Streptophyta</taxon>
        <taxon>Embryophyta</taxon>
        <taxon>Tracheophyta</taxon>
        <taxon>Spermatophyta</taxon>
        <taxon>Magnoliopsida</taxon>
        <taxon>Liliopsida</taxon>
        <taxon>Poales</taxon>
        <taxon>Poaceae</taxon>
        <taxon>PACMAD clade</taxon>
        <taxon>Panicoideae</taxon>
        <taxon>Andropogonodae</taxon>
        <taxon>Andropogoneae</taxon>
        <taxon>Saccharinae</taxon>
        <taxon>Miscanthus</taxon>
    </lineage>
</organism>